<organism evidence="2 3">
    <name type="scientific">Chamaesiphon minutus (strain ATCC 27169 / PCC 6605)</name>
    <dbReference type="NCBI Taxonomy" id="1173020"/>
    <lineage>
        <taxon>Bacteria</taxon>
        <taxon>Bacillati</taxon>
        <taxon>Cyanobacteriota</taxon>
        <taxon>Cyanophyceae</taxon>
        <taxon>Gomontiellales</taxon>
        <taxon>Chamaesiphonaceae</taxon>
        <taxon>Chamaesiphon</taxon>
    </lineage>
</organism>
<keyword evidence="1" id="KW-0812">Transmembrane</keyword>
<name>K9UD77_CHAP6</name>
<dbReference type="Pfam" id="PF06993">
    <property type="entry name" value="DUF1304"/>
    <property type="match status" value="1"/>
</dbReference>
<dbReference type="PANTHER" id="PTHR38446">
    <property type="entry name" value="BLL0914 PROTEIN"/>
    <property type="match status" value="1"/>
</dbReference>
<feature type="transmembrane region" description="Helical" evidence="1">
    <location>
        <begin position="109"/>
        <end position="128"/>
    </location>
</feature>
<keyword evidence="1" id="KW-1133">Transmembrane helix</keyword>
<keyword evidence="1" id="KW-0472">Membrane</keyword>
<dbReference type="STRING" id="1173020.Cha6605_1426"/>
<dbReference type="RefSeq" id="WP_015158783.1">
    <property type="nucleotide sequence ID" value="NC_019697.1"/>
</dbReference>
<feature type="transmembrane region" description="Helical" evidence="1">
    <location>
        <begin position="6"/>
        <end position="25"/>
    </location>
</feature>
<evidence type="ECO:0000256" key="1">
    <source>
        <dbReference type="SAM" id="Phobius"/>
    </source>
</evidence>
<dbReference type="HOGENOM" id="CLU_129819_0_1_3"/>
<accession>K9UD77</accession>
<dbReference type="EMBL" id="CP003600">
    <property type="protein sequence ID" value="AFY92603.1"/>
    <property type="molecule type" value="Genomic_DNA"/>
</dbReference>
<dbReference type="AlphaFoldDB" id="K9UD77"/>
<gene>
    <name evidence="2" type="ORF">Cha6605_1426</name>
</gene>
<evidence type="ECO:0000313" key="3">
    <source>
        <dbReference type="Proteomes" id="UP000010366"/>
    </source>
</evidence>
<reference evidence="2" key="1">
    <citation type="submission" date="2012-05" db="EMBL/GenBank/DDBJ databases">
        <title>Finished chromosome of genome of Chamaesiphon sp. PCC 6605.</title>
        <authorList>
            <consortium name="US DOE Joint Genome Institute"/>
            <person name="Gugger M."/>
            <person name="Coursin T."/>
            <person name="Rippka R."/>
            <person name="Tandeau De Marsac N."/>
            <person name="Huntemann M."/>
            <person name="Wei C.-L."/>
            <person name="Han J."/>
            <person name="Detter J.C."/>
            <person name="Han C."/>
            <person name="Tapia R."/>
            <person name="Chen A."/>
            <person name="Kyrpides N."/>
            <person name="Mavromatis K."/>
            <person name="Markowitz V."/>
            <person name="Szeto E."/>
            <person name="Ivanova N."/>
            <person name="Pagani I."/>
            <person name="Pati A."/>
            <person name="Goodwin L."/>
            <person name="Nordberg H.P."/>
            <person name="Cantor M.N."/>
            <person name="Hua S.X."/>
            <person name="Woyke T."/>
            <person name="Kerfeld C.A."/>
        </authorList>
    </citation>
    <scope>NUCLEOTIDE SEQUENCE [LARGE SCALE GENOMIC DNA]</scope>
    <source>
        <strain evidence="2">PCC 6605</strain>
    </source>
</reference>
<dbReference type="PANTHER" id="PTHR38446:SF1">
    <property type="entry name" value="BLL0914 PROTEIN"/>
    <property type="match status" value="1"/>
</dbReference>
<dbReference type="InterPro" id="IPR009732">
    <property type="entry name" value="DUF1304"/>
</dbReference>
<sequence>MKTLILVLISLVGLIHIYFLIQQMFRWESASGKFTNFTEKQLTKVLAGNQGLYNGFLAAGIIWGWLSPAYSLQIWTFFLTFIAIAGVYGSVTLSLGGDAPDKPRQLRPLAILFQTVPAVIALICLRISL</sequence>
<evidence type="ECO:0000313" key="2">
    <source>
        <dbReference type="EMBL" id="AFY92603.1"/>
    </source>
</evidence>
<keyword evidence="3" id="KW-1185">Reference proteome</keyword>
<dbReference type="KEGG" id="cmp:Cha6605_1426"/>
<dbReference type="Proteomes" id="UP000010366">
    <property type="component" value="Chromosome"/>
</dbReference>
<feature type="transmembrane region" description="Helical" evidence="1">
    <location>
        <begin position="46"/>
        <end position="66"/>
    </location>
</feature>
<feature type="transmembrane region" description="Helical" evidence="1">
    <location>
        <begin position="72"/>
        <end position="97"/>
    </location>
</feature>
<proteinExistence type="predicted"/>
<dbReference type="OrthoDB" id="9803832at2"/>
<dbReference type="eggNOG" id="COG3759">
    <property type="taxonomic scope" value="Bacteria"/>
</dbReference>
<protein>
    <submittedName>
        <fullName evidence="2">Putative membrane protein</fullName>
    </submittedName>
</protein>